<protein>
    <submittedName>
        <fullName evidence="2">Uncharacterized protein</fullName>
    </submittedName>
</protein>
<evidence type="ECO:0000313" key="3">
    <source>
        <dbReference type="Proteomes" id="UP000294847"/>
    </source>
</evidence>
<organism evidence="2 3">
    <name type="scientific">Pyricularia oryzae</name>
    <name type="common">Rice blast fungus</name>
    <name type="synonym">Magnaporthe oryzae</name>
    <dbReference type="NCBI Taxonomy" id="318829"/>
    <lineage>
        <taxon>Eukaryota</taxon>
        <taxon>Fungi</taxon>
        <taxon>Dikarya</taxon>
        <taxon>Ascomycota</taxon>
        <taxon>Pezizomycotina</taxon>
        <taxon>Sordariomycetes</taxon>
        <taxon>Sordariomycetidae</taxon>
        <taxon>Magnaporthales</taxon>
        <taxon>Pyriculariaceae</taxon>
        <taxon>Pyricularia</taxon>
    </lineage>
</organism>
<accession>A0A4P7NVL1</accession>
<sequence>MGNTAKPPRLGRKVPTPGRDLDVVPLSSKPATTTFMIIDTHSQFVSNGTKINPCIGGVLRDAVLQHLIGGYGEEYAGRKKGLARDEMAAKAAFAT</sequence>
<evidence type="ECO:0000256" key="1">
    <source>
        <dbReference type="SAM" id="MobiDB-lite"/>
    </source>
</evidence>
<name>A0A4P7NVL1_PYROR</name>
<dbReference type="EMBL" id="CP034210">
    <property type="protein sequence ID" value="QBZ65976.1"/>
    <property type="molecule type" value="Genomic_DNA"/>
</dbReference>
<reference evidence="2 3" key="1">
    <citation type="journal article" date="2019" name="Mol. Biol. Evol.">
        <title>Blast fungal genomes show frequent chromosomal changes, gene gains and losses, and effector gene turnover.</title>
        <authorList>
            <person name="Gomez Luciano L.B."/>
            <person name="Jason Tsai I."/>
            <person name="Chuma I."/>
            <person name="Tosa Y."/>
            <person name="Chen Y.H."/>
            <person name="Li J.Y."/>
            <person name="Li M.Y."/>
            <person name="Jade Lu M.Y."/>
            <person name="Nakayashiki H."/>
            <person name="Li W.H."/>
        </authorList>
    </citation>
    <scope>NUCLEOTIDE SEQUENCE [LARGE SCALE GENOMIC DNA]</scope>
    <source>
        <strain evidence="2">MZ5-1-6</strain>
    </source>
</reference>
<dbReference type="AlphaFoldDB" id="A0A4P7NVL1"/>
<proteinExistence type="predicted"/>
<feature type="region of interest" description="Disordered" evidence="1">
    <location>
        <begin position="1"/>
        <end position="25"/>
    </location>
</feature>
<dbReference type="Proteomes" id="UP000294847">
    <property type="component" value="Chromosome 7"/>
</dbReference>
<gene>
    <name evidence="2" type="ORF">PoMZ_12943</name>
</gene>
<evidence type="ECO:0000313" key="2">
    <source>
        <dbReference type="EMBL" id="QBZ65976.1"/>
    </source>
</evidence>